<protein>
    <recommendedName>
        <fullName evidence="2">DUF4382 domain-containing protein</fullName>
    </recommendedName>
</protein>
<gene>
    <name evidence="3" type="ORF">SAMN04487961_0501</name>
</gene>
<proteinExistence type="predicted"/>
<accession>A0A1I4RDS2</accession>
<dbReference type="PROSITE" id="PS51257">
    <property type="entry name" value="PROKAR_LIPOPROTEIN"/>
    <property type="match status" value="1"/>
</dbReference>
<evidence type="ECO:0000313" key="4">
    <source>
        <dbReference type="Proteomes" id="UP000199339"/>
    </source>
</evidence>
<dbReference type="RefSeq" id="WP_091998223.1">
    <property type="nucleotide sequence ID" value="NZ_FOUR01000001.1"/>
</dbReference>
<keyword evidence="4" id="KW-1185">Reference proteome</keyword>
<feature type="domain" description="DUF4382" evidence="2">
    <location>
        <begin position="43"/>
        <end position="183"/>
    </location>
</feature>
<dbReference type="Pfam" id="PF14321">
    <property type="entry name" value="DUF4382"/>
    <property type="match status" value="1"/>
</dbReference>
<dbReference type="EMBL" id="FOUR01000001">
    <property type="protein sequence ID" value="SFM50357.1"/>
    <property type="molecule type" value="Genomic_DNA"/>
</dbReference>
<evidence type="ECO:0000259" key="2">
    <source>
        <dbReference type="Pfam" id="PF14321"/>
    </source>
</evidence>
<sequence length="551" mass="58357">MSFSRIQAAWLALLIGPAVALTGCGGSSSDSSSTTTAESTSPQGSVAMFVTDAPADPDLFEAVYVTLSQVELVPEDGSQPIVVREGDPVTVDLLNLTHDSLPLSYREGIPEGRYCEIRLTVDEVKLDLADGETVTTGLPADGLVTLLPDDCLDVQTGGVVNVQLDIDLGKSIFEEDGAYFMRPVFYVDVIREPGSQRLVRLEGKISEFDQDQQRILLCDSLPVQRYDFDNTYQGCAWVDLTDSTALFDNLNYDGEPRALSELFMDAKLGQTLAVAGVVSEFGHGVLEFDIPAGQLPPPGECKLWYPERPAGQQPPPKPCDLLVETAPTDTVVIDHDARIILDRRGLMAVDAIALELGEFLRVDGSVVDPVTDGAFTMASRPGEAVQADAADPLPVALQATAAGVNGTRIVSKTGAYLGTDAVIPETPVSVDGILETSSVGNTLRAALVVLDEAMQGLERLSGTVQTVDGSTAIVTTAIADDNPCGDSAGDLQIVTDAETRFLTVTVTDSGSTSRDGGTLEADQTVDVYGVCATDGTFDAEQVVIIEDTRAF</sequence>
<feature type="signal peptide" evidence="1">
    <location>
        <begin position="1"/>
        <end position="20"/>
    </location>
</feature>
<keyword evidence="1" id="KW-0732">Signal</keyword>
<dbReference type="Proteomes" id="UP000199339">
    <property type="component" value="Unassembled WGS sequence"/>
</dbReference>
<evidence type="ECO:0000313" key="3">
    <source>
        <dbReference type="EMBL" id="SFM50357.1"/>
    </source>
</evidence>
<reference evidence="4" key="1">
    <citation type="submission" date="2016-10" db="EMBL/GenBank/DDBJ databases">
        <authorList>
            <person name="Varghese N."/>
            <person name="Submissions S."/>
        </authorList>
    </citation>
    <scope>NUCLEOTIDE SEQUENCE [LARGE SCALE GENOMIC DNA]</scope>
    <source>
        <strain evidence="4">CGMCC 1.6775</strain>
    </source>
</reference>
<feature type="chain" id="PRO_5011681954" description="DUF4382 domain-containing protein" evidence="1">
    <location>
        <begin position="21"/>
        <end position="551"/>
    </location>
</feature>
<organism evidence="3 4">
    <name type="scientific">Marinobacter pelagius</name>
    <dbReference type="NCBI Taxonomy" id="379482"/>
    <lineage>
        <taxon>Bacteria</taxon>
        <taxon>Pseudomonadati</taxon>
        <taxon>Pseudomonadota</taxon>
        <taxon>Gammaproteobacteria</taxon>
        <taxon>Pseudomonadales</taxon>
        <taxon>Marinobacteraceae</taxon>
        <taxon>Marinobacter</taxon>
    </lineage>
</organism>
<dbReference type="AlphaFoldDB" id="A0A1I4RDS2"/>
<dbReference type="OrthoDB" id="894263at2"/>
<name>A0A1I4RDS2_9GAMM</name>
<dbReference type="InterPro" id="IPR025491">
    <property type="entry name" value="DUF4382"/>
</dbReference>
<evidence type="ECO:0000256" key="1">
    <source>
        <dbReference type="SAM" id="SignalP"/>
    </source>
</evidence>